<dbReference type="InterPro" id="IPR035906">
    <property type="entry name" value="MetI-like_sf"/>
</dbReference>
<feature type="transmembrane region" description="Helical" evidence="7">
    <location>
        <begin position="107"/>
        <end position="129"/>
    </location>
</feature>
<feature type="transmembrane region" description="Helical" evidence="7">
    <location>
        <begin position="310"/>
        <end position="333"/>
    </location>
</feature>
<dbReference type="PROSITE" id="PS50928">
    <property type="entry name" value="ABC_TM1"/>
    <property type="match status" value="1"/>
</dbReference>
<evidence type="ECO:0000256" key="7">
    <source>
        <dbReference type="RuleBase" id="RU363032"/>
    </source>
</evidence>
<keyword evidence="2 7" id="KW-0813">Transport</keyword>
<evidence type="ECO:0000259" key="8">
    <source>
        <dbReference type="PROSITE" id="PS50928"/>
    </source>
</evidence>
<evidence type="ECO:0000256" key="2">
    <source>
        <dbReference type="ARBA" id="ARBA00022448"/>
    </source>
</evidence>
<keyword evidence="10" id="KW-1185">Reference proteome</keyword>
<dbReference type="AlphaFoldDB" id="A0A8J3DHN8"/>
<dbReference type="EMBL" id="BMXG01000009">
    <property type="protein sequence ID" value="GHC01506.1"/>
    <property type="molecule type" value="Genomic_DNA"/>
</dbReference>
<proteinExistence type="inferred from homology"/>
<reference evidence="9" key="2">
    <citation type="submission" date="2020-09" db="EMBL/GenBank/DDBJ databases">
        <authorList>
            <person name="Sun Q."/>
            <person name="Kim S."/>
        </authorList>
    </citation>
    <scope>NUCLEOTIDE SEQUENCE</scope>
    <source>
        <strain evidence="9">KCTC 12870</strain>
    </source>
</reference>
<dbReference type="GO" id="GO:0055085">
    <property type="term" value="P:transmembrane transport"/>
    <property type="evidence" value="ECO:0007669"/>
    <property type="project" value="InterPro"/>
</dbReference>
<dbReference type="CDD" id="cd06261">
    <property type="entry name" value="TM_PBP2"/>
    <property type="match status" value="1"/>
</dbReference>
<comment type="similarity">
    <text evidence="7">Belongs to the binding-protein-dependent transport system permease family.</text>
</comment>
<dbReference type="RefSeq" id="WP_189514166.1">
    <property type="nucleotide sequence ID" value="NZ_BMXG01000009.1"/>
</dbReference>
<comment type="subcellular location">
    <subcellularLocation>
        <location evidence="1 7">Cell membrane</location>
        <topology evidence="1 7">Multi-pass membrane protein</topology>
    </subcellularLocation>
</comment>
<dbReference type="GO" id="GO:0005886">
    <property type="term" value="C:plasma membrane"/>
    <property type="evidence" value="ECO:0007669"/>
    <property type="project" value="UniProtKB-SubCell"/>
</dbReference>
<feature type="domain" description="ABC transmembrane type-1" evidence="8">
    <location>
        <begin position="101"/>
        <end position="324"/>
    </location>
</feature>
<sequence length="346" mass="37390">MRGWHSEMVAYVLRKSLLLLALFLTASALLFGASRLALGDGVLLAQKAPDPERTREIETALGLDLPWRTQYLNYLGNFLRGDWGASILNQRPVADEVSNRLPATLELSLIALVLGTLMGLATTLLGEALPWGWAKKMPAVLGALGLTVPIFWLGLLMIIVGAVWCGAFPVSGQFNFMLDRPSGTGFLVIDSIRSGDGAALVSALHHLALPAFCLSFFPAAVVSGLLRARLHEPRWQRLVIALRAKGLSHAAIWLRHGLRLLGAPLIIALGTSFGLLLGGSVLTETVFAWPGMGRYLVGAVLDRDVFVIQYALLFVMFLIFVVVWGAELLAVALNPQLANSEVDDAH</sequence>
<protein>
    <submittedName>
        <fullName evidence="9">Peptide ABC transporter permease</fullName>
    </submittedName>
</protein>
<dbReference type="PANTHER" id="PTHR43163">
    <property type="entry name" value="DIPEPTIDE TRANSPORT SYSTEM PERMEASE PROTEIN DPPB-RELATED"/>
    <property type="match status" value="1"/>
</dbReference>
<keyword evidence="6 7" id="KW-0472">Membrane</keyword>
<evidence type="ECO:0000256" key="5">
    <source>
        <dbReference type="ARBA" id="ARBA00022989"/>
    </source>
</evidence>
<keyword evidence="3" id="KW-1003">Cell membrane</keyword>
<feature type="transmembrane region" description="Helical" evidence="7">
    <location>
        <begin position="266"/>
        <end position="289"/>
    </location>
</feature>
<dbReference type="SUPFAM" id="SSF161098">
    <property type="entry name" value="MetI-like"/>
    <property type="match status" value="1"/>
</dbReference>
<dbReference type="Proteomes" id="UP000642829">
    <property type="component" value="Unassembled WGS sequence"/>
</dbReference>
<dbReference type="PANTHER" id="PTHR43163:SF6">
    <property type="entry name" value="DIPEPTIDE TRANSPORT SYSTEM PERMEASE PROTEIN DPPB-RELATED"/>
    <property type="match status" value="1"/>
</dbReference>
<dbReference type="InterPro" id="IPR000515">
    <property type="entry name" value="MetI-like"/>
</dbReference>
<name>A0A8J3DHN8_9BACT</name>
<keyword evidence="5 7" id="KW-1133">Transmembrane helix</keyword>
<dbReference type="Gene3D" id="1.10.3720.10">
    <property type="entry name" value="MetI-like"/>
    <property type="match status" value="1"/>
</dbReference>
<keyword evidence="4 7" id="KW-0812">Transmembrane</keyword>
<evidence type="ECO:0000313" key="9">
    <source>
        <dbReference type="EMBL" id="GHC01506.1"/>
    </source>
</evidence>
<evidence type="ECO:0000256" key="4">
    <source>
        <dbReference type="ARBA" id="ARBA00022692"/>
    </source>
</evidence>
<feature type="transmembrane region" description="Helical" evidence="7">
    <location>
        <begin position="141"/>
        <end position="170"/>
    </location>
</feature>
<gene>
    <name evidence="9" type="ORF">GCM10007047_17500</name>
</gene>
<dbReference type="Pfam" id="PF00528">
    <property type="entry name" value="BPD_transp_1"/>
    <property type="match status" value="1"/>
</dbReference>
<comment type="caution">
    <text evidence="9">The sequence shown here is derived from an EMBL/GenBank/DDBJ whole genome shotgun (WGS) entry which is preliminary data.</text>
</comment>
<feature type="transmembrane region" description="Helical" evidence="7">
    <location>
        <begin position="207"/>
        <end position="226"/>
    </location>
</feature>
<accession>A0A8J3DHN8</accession>
<evidence type="ECO:0000256" key="6">
    <source>
        <dbReference type="ARBA" id="ARBA00023136"/>
    </source>
</evidence>
<reference evidence="9" key="1">
    <citation type="journal article" date="2014" name="Int. J. Syst. Evol. Microbiol.">
        <title>Complete genome sequence of Corynebacterium casei LMG S-19264T (=DSM 44701T), isolated from a smear-ripened cheese.</title>
        <authorList>
            <consortium name="US DOE Joint Genome Institute (JGI-PGF)"/>
            <person name="Walter F."/>
            <person name="Albersmeier A."/>
            <person name="Kalinowski J."/>
            <person name="Ruckert C."/>
        </authorList>
    </citation>
    <scope>NUCLEOTIDE SEQUENCE</scope>
    <source>
        <strain evidence="9">KCTC 12870</strain>
    </source>
</reference>
<evidence type="ECO:0000256" key="3">
    <source>
        <dbReference type="ARBA" id="ARBA00022475"/>
    </source>
</evidence>
<organism evidence="9 10">
    <name type="scientific">Cerasicoccus arenae</name>
    <dbReference type="NCBI Taxonomy" id="424488"/>
    <lineage>
        <taxon>Bacteria</taxon>
        <taxon>Pseudomonadati</taxon>
        <taxon>Verrucomicrobiota</taxon>
        <taxon>Opitutia</taxon>
        <taxon>Puniceicoccales</taxon>
        <taxon>Cerasicoccaceae</taxon>
        <taxon>Cerasicoccus</taxon>
    </lineage>
</organism>
<evidence type="ECO:0000313" key="10">
    <source>
        <dbReference type="Proteomes" id="UP000642829"/>
    </source>
</evidence>
<evidence type="ECO:0000256" key="1">
    <source>
        <dbReference type="ARBA" id="ARBA00004651"/>
    </source>
</evidence>